<sequence length="686" mass="75803">MEDWSEGSLDVKKTSRIVTFSIYSLDLESLEFRRKGNKFPLQEQSARVLAILLTPPGRLVTREQLRQQLWSDVAFFDYEHAINKAISQIRKALGDDSRSSRFIETVPRHGYRFCAEVRTEPAVAVTTLTFQVASEPAKADLSGIATPASSVGPAGVLGETVPDQARPERGDDKPPSLVQTRNIPSNYWKYTSLGTILCILVLTTAFYVRHRWYHEVTASVTNPVRVAMVPFETNNDDAKAVAENLRYDLSDSLGQVPGLEVRAAHSFTSAPRDNASMMALASTADLDAILLGRLEVHGQECLLHVEVVRANDNSHIAALSFAGDIRQLHTLRDRVQYAVYTTLGGKPGALLRVQRRTANPEAYEAYLDGRHYLQARTDNSLNRAMALFQRAAELDPKFAGSFAGMANVYLIFADRGEIPNGFDMAKHLANKALSLDQSSAQAHAILGCVSQSQDWDSVTAERELRLAVDLDSGEAGYHIWLATLLSIEGKASESLQQIKLAERDDPFWPPVYQAAAFVAANAGKNALMLTAARKMVELTPQWPIAADQQAWALWYAKRYSEAIAEWQRMAHLANDPDRIALEKAGQQAFAKSGSTAYSKVRLAGLNTKSGHNYHDKTMEQAEWDMYAQEPDRAMDVLSSMVGRHDPASITMAVDPAFTPLHSDPRFVGLLQHVGLPVVAVNAQTER</sequence>
<dbReference type="EMBL" id="JBHSWI010000001">
    <property type="protein sequence ID" value="MFC6647140.1"/>
    <property type="molecule type" value="Genomic_DNA"/>
</dbReference>
<evidence type="ECO:0000256" key="2">
    <source>
        <dbReference type="PROSITE-ProRule" id="PRU01091"/>
    </source>
</evidence>
<dbReference type="Proteomes" id="UP001596391">
    <property type="component" value="Unassembled WGS sequence"/>
</dbReference>
<proteinExistence type="predicted"/>
<feature type="region of interest" description="Disordered" evidence="3">
    <location>
        <begin position="153"/>
        <end position="178"/>
    </location>
</feature>
<dbReference type="PROSITE" id="PS51755">
    <property type="entry name" value="OMPR_PHOB"/>
    <property type="match status" value="1"/>
</dbReference>
<dbReference type="InterPro" id="IPR016032">
    <property type="entry name" value="Sig_transdc_resp-reg_C-effctor"/>
</dbReference>
<organism evidence="5 6">
    <name type="scientific">Granulicella cerasi</name>
    <dbReference type="NCBI Taxonomy" id="741063"/>
    <lineage>
        <taxon>Bacteria</taxon>
        <taxon>Pseudomonadati</taxon>
        <taxon>Acidobacteriota</taxon>
        <taxon>Terriglobia</taxon>
        <taxon>Terriglobales</taxon>
        <taxon>Acidobacteriaceae</taxon>
        <taxon>Granulicella</taxon>
    </lineage>
</organism>
<evidence type="ECO:0000256" key="1">
    <source>
        <dbReference type="ARBA" id="ARBA00023125"/>
    </source>
</evidence>
<protein>
    <submittedName>
        <fullName evidence="5">Winged helix-turn-helix domain-containing protein</fullName>
    </submittedName>
</protein>
<feature type="DNA-binding region" description="OmpR/PhoB-type" evidence="2">
    <location>
        <begin position="15"/>
        <end position="115"/>
    </location>
</feature>
<keyword evidence="6" id="KW-1185">Reference proteome</keyword>
<dbReference type="Pfam" id="PF00486">
    <property type="entry name" value="Trans_reg_C"/>
    <property type="match status" value="1"/>
</dbReference>
<name>A0ABW1ZCD4_9BACT</name>
<reference evidence="6" key="1">
    <citation type="journal article" date="2019" name="Int. J. Syst. Evol. Microbiol.">
        <title>The Global Catalogue of Microorganisms (GCM) 10K type strain sequencing project: providing services to taxonomists for standard genome sequencing and annotation.</title>
        <authorList>
            <consortium name="The Broad Institute Genomics Platform"/>
            <consortium name="The Broad Institute Genome Sequencing Center for Infectious Disease"/>
            <person name="Wu L."/>
            <person name="Ma J."/>
        </authorList>
    </citation>
    <scope>NUCLEOTIDE SEQUENCE [LARGE SCALE GENOMIC DNA]</scope>
    <source>
        <strain evidence="6">CGMCC 1.16026</strain>
    </source>
</reference>
<evidence type="ECO:0000256" key="3">
    <source>
        <dbReference type="SAM" id="MobiDB-lite"/>
    </source>
</evidence>
<dbReference type="InterPro" id="IPR001867">
    <property type="entry name" value="OmpR/PhoB-type_DNA-bd"/>
</dbReference>
<feature type="domain" description="OmpR/PhoB-type" evidence="4">
    <location>
        <begin position="15"/>
        <end position="115"/>
    </location>
</feature>
<evidence type="ECO:0000313" key="5">
    <source>
        <dbReference type="EMBL" id="MFC6647140.1"/>
    </source>
</evidence>
<dbReference type="SUPFAM" id="SSF48452">
    <property type="entry name" value="TPR-like"/>
    <property type="match status" value="1"/>
</dbReference>
<dbReference type="SMART" id="SM00862">
    <property type="entry name" value="Trans_reg_C"/>
    <property type="match status" value="1"/>
</dbReference>
<dbReference type="Gene3D" id="1.10.10.10">
    <property type="entry name" value="Winged helix-like DNA-binding domain superfamily/Winged helix DNA-binding domain"/>
    <property type="match status" value="1"/>
</dbReference>
<dbReference type="Gene3D" id="1.25.40.10">
    <property type="entry name" value="Tetratricopeptide repeat domain"/>
    <property type="match status" value="2"/>
</dbReference>
<dbReference type="RefSeq" id="WP_263370941.1">
    <property type="nucleotide sequence ID" value="NZ_JAGSYD010000002.1"/>
</dbReference>
<dbReference type="CDD" id="cd00383">
    <property type="entry name" value="trans_reg_C"/>
    <property type="match status" value="1"/>
</dbReference>
<evidence type="ECO:0000259" key="4">
    <source>
        <dbReference type="PROSITE" id="PS51755"/>
    </source>
</evidence>
<comment type="caution">
    <text evidence="5">The sequence shown here is derived from an EMBL/GenBank/DDBJ whole genome shotgun (WGS) entry which is preliminary data.</text>
</comment>
<dbReference type="InterPro" id="IPR036388">
    <property type="entry name" value="WH-like_DNA-bd_sf"/>
</dbReference>
<gene>
    <name evidence="5" type="ORF">ACFQBQ_16490</name>
</gene>
<dbReference type="InterPro" id="IPR011990">
    <property type="entry name" value="TPR-like_helical_dom_sf"/>
</dbReference>
<keyword evidence="1 2" id="KW-0238">DNA-binding</keyword>
<dbReference type="Gene3D" id="3.40.50.10070">
    <property type="entry name" value="TolB, N-terminal domain"/>
    <property type="match status" value="1"/>
</dbReference>
<dbReference type="SUPFAM" id="SSF46894">
    <property type="entry name" value="C-terminal effector domain of the bipartite response regulators"/>
    <property type="match status" value="1"/>
</dbReference>
<feature type="compositionally biased region" description="Basic and acidic residues" evidence="3">
    <location>
        <begin position="165"/>
        <end position="174"/>
    </location>
</feature>
<accession>A0ABW1ZCD4</accession>
<evidence type="ECO:0000313" key="6">
    <source>
        <dbReference type="Proteomes" id="UP001596391"/>
    </source>
</evidence>